<keyword evidence="1" id="KW-0812">Transmembrane</keyword>
<keyword evidence="1" id="KW-0472">Membrane</keyword>
<evidence type="ECO:0000256" key="1">
    <source>
        <dbReference type="SAM" id="Phobius"/>
    </source>
</evidence>
<reference evidence="2 3" key="1">
    <citation type="journal article" date="2019" name="Int. J. Syst. Evol. Microbiol.">
        <title>The Global Catalogue of Microorganisms (GCM) 10K type strain sequencing project: providing services to taxonomists for standard genome sequencing and annotation.</title>
        <authorList>
            <consortium name="The Broad Institute Genomics Platform"/>
            <consortium name="The Broad Institute Genome Sequencing Center for Infectious Disease"/>
            <person name="Wu L."/>
            <person name="Ma J."/>
        </authorList>
    </citation>
    <scope>NUCLEOTIDE SEQUENCE [LARGE SCALE GENOMIC DNA]</scope>
    <source>
        <strain evidence="2 3">JCM 15577</strain>
    </source>
</reference>
<feature type="transmembrane region" description="Helical" evidence="1">
    <location>
        <begin position="195"/>
        <end position="223"/>
    </location>
</feature>
<feature type="transmembrane region" description="Helical" evidence="1">
    <location>
        <begin position="162"/>
        <end position="183"/>
    </location>
</feature>
<feature type="transmembrane region" description="Helical" evidence="1">
    <location>
        <begin position="127"/>
        <end position="155"/>
    </location>
</feature>
<feature type="transmembrane region" description="Helical" evidence="1">
    <location>
        <begin position="20"/>
        <end position="40"/>
    </location>
</feature>
<dbReference type="EMBL" id="BAAAPL010000002">
    <property type="protein sequence ID" value="GAA1703770.1"/>
    <property type="molecule type" value="Genomic_DNA"/>
</dbReference>
<sequence>MNRTLNVVRMQLNNRQTFIWLPLIILGAAFAVNWIIWSLIPVDEPKFGGGAQAPLWYFLVVGIQALTLTFPFSQAMSVTRREFFLGTILTAGLTSAILSGVFIAGGFVETATGGWGVNGYFFSFPWIWEFGAGGAALFYLVLALLFFVIGLWSAIVFKRFGALWLTVSLVVLGLLLVGGVWLITQWALWGSVFTWFATTGVVILSLWGLLLTAVLGMLCFATFRRMTP</sequence>
<name>A0ABN2IEY6_9MICO</name>
<dbReference type="RefSeq" id="WP_344072548.1">
    <property type="nucleotide sequence ID" value="NZ_BAAAPL010000002.1"/>
</dbReference>
<feature type="transmembrane region" description="Helical" evidence="1">
    <location>
        <begin position="84"/>
        <end position="107"/>
    </location>
</feature>
<evidence type="ECO:0000313" key="3">
    <source>
        <dbReference type="Proteomes" id="UP001501690"/>
    </source>
</evidence>
<proteinExistence type="predicted"/>
<organism evidence="2 3">
    <name type="scientific">Microbacterium sediminicola</name>
    <dbReference type="NCBI Taxonomy" id="415210"/>
    <lineage>
        <taxon>Bacteria</taxon>
        <taxon>Bacillati</taxon>
        <taxon>Actinomycetota</taxon>
        <taxon>Actinomycetes</taxon>
        <taxon>Micrococcales</taxon>
        <taxon>Microbacteriaceae</taxon>
        <taxon>Microbacterium</taxon>
    </lineage>
</organism>
<evidence type="ECO:0000313" key="2">
    <source>
        <dbReference type="EMBL" id="GAA1703770.1"/>
    </source>
</evidence>
<gene>
    <name evidence="2" type="ORF">GCM10009808_22070</name>
</gene>
<protein>
    <recommendedName>
        <fullName evidence="4">ABC transporter permease</fullName>
    </recommendedName>
</protein>
<evidence type="ECO:0008006" key="4">
    <source>
        <dbReference type="Google" id="ProtNLM"/>
    </source>
</evidence>
<accession>A0ABN2IEY6</accession>
<feature type="transmembrane region" description="Helical" evidence="1">
    <location>
        <begin position="55"/>
        <end position="72"/>
    </location>
</feature>
<keyword evidence="3" id="KW-1185">Reference proteome</keyword>
<dbReference type="Proteomes" id="UP001501690">
    <property type="component" value="Unassembled WGS sequence"/>
</dbReference>
<comment type="caution">
    <text evidence="2">The sequence shown here is derived from an EMBL/GenBank/DDBJ whole genome shotgun (WGS) entry which is preliminary data.</text>
</comment>
<keyword evidence="1" id="KW-1133">Transmembrane helix</keyword>